<dbReference type="WBParaSite" id="RSKR_0000030166.1">
    <property type="protein sequence ID" value="RSKR_0000030166.1"/>
    <property type="gene ID" value="RSKR_0000030166"/>
</dbReference>
<name>A0AC35TGR2_9BILA</name>
<dbReference type="Proteomes" id="UP000095286">
    <property type="component" value="Unplaced"/>
</dbReference>
<evidence type="ECO:0000313" key="1">
    <source>
        <dbReference type="Proteomes" id="UP000095286"/>
    </source>
</evidence>
<sequence>MRKENLKTALIGPVGAGKRTVTGQLVYQLGACMALDKLREERERGFTIDIPLWKFKTNEYKVTLFYAPEQNDLIEKLELVFLKWIVLSSWLLADLRNLG</sequence>
<accession>A0AC35TGR2</accession>
<protein>
    <submittedName>
        <fullName evidence="2">Tr-type G domain-containing protein</fullName>
    </submittedName>
</protein>
<reference evidence="2" key="1">
    <citation type="submission" date="2016-11" db="UniProtKB">
        <authorList>
            <consortium name="WormBaseParasite"/>
        </authorList>
    </citation>
    <scope>IDENTIFICATION</scope>
    <source>
        <strain evidence="2">KR3021</strain>
    </source>
</reference>
<proteinExistence type="predicted"/>
<evidence type="ECO:0000313" key="2">
    <source>
        <dbReference type="WBParaSite" id="RSKR_0000030166.1"/>
    </source>
</evidence>
<organism evidence="1 2">
    <name type="scientific">Rhabditophanes sp. KR3021</name>
    <dbReference type="NCBI Taxonomy" id="114890"/>
    <lineage>
        <taxon>Eukaryota</taxon>
        <taxon>Metazoa</taxon>
        <taxon>Ecdysozoa</taxon>
        <taxon>Nematoda</taxon>
        <taxon>Chromadorea</taxon>
        <taxon>Rhabditida</taxon>
        <taxon>Tylenchina</taxon>
        <taxon>Panagrolaimomorpha</taxon>
        <taxon>Strongyloidoidea</taxon>
        <taxon>Alloionematidae</taxon>
        <taxon>Rhabditophanes</taxon>
    </lineage>
</organism>